<keyword evidence="1 2" id="KW-0147">Chitin-binding</keyword>
<accession>A0AAV9JT12</accession>
<feature type="domain" description="Chitin-binding type-1" evidence="4">
    <location>
        <begin position="261"/>
        <end position="307"/>
    </location>
</feature>
<sequence>MHRPVLKCFGGFCTITIVYILLSGVGARLVGLGPPAAILENTQWVSSSKYWLDRQACNWFLTCGAMHLNSNGWTWEQARDDIPNELPDLAPFWTSGEEDPDMWSEEERQVREIPQYVFDHAPYVHLFSGEEFWPSDLAEHLVHVSPRLNYTFIDDMEYDRNLTNLHELDDIREGMHGRFVYLQSDDNVEERPKWLTSNHNIPKSPDPTLDIELDAQWPDMDVQDDISLPGYDQQLPTNQELASSIGIPFPTSPADLTPSTNGRCGGNSGFTCAKSNFGKCCSIHGWCGKSDEYCNSYCDPLHGTCTDPLNPPQGPKPDLRKHKRDFLHRQDRPSRLGRSKAPAILIVADKGNGTVDAFWFYFYSFNLGQKVMNVRFGNHVGDWEHTLIRFQHGKPESVFLSEHNFGDAYTWHAMEKYVPNPDGSQTMVGTWSNETFDKVAKRPVTYSALGSHAMYATPGLHPYILPWGLLHDQTDRGPLWDPVQNVQSYTYEITNKTVRASTRNPRSPTGWLDFAGHWGDKYYPLSDPRQYRLAGQYHYVNGPTGPKFKRLGREAVCQGRRPCRVRNWLGGNRPQRLIPADGDGDEVGGLPGGNSTDDSP</sequence>
<protein>
    <recommendedName>
        <fullName evidence="4">Chitin-binding type-1 domain-containing protein</fullName>
    </recommendedName>
</protein>
<dbReference type="Gene3D" id="3.30.60.10">
    <property type="entry name" value="Endochitinase-like"/>
    <property type="match status" value="1"/>
</dbReference>
<evidence type="ECO:0000256" key="2">
    <source>
        <dbReference type="PROSITE-ProRule" id="PRU00261"/>
    </source>
</evidence>
<feature type="region of interest" description="Disordered" evidence="3">
    <location>
        <begin position="572"/>
        <end position="600"/>
    </location>
</feature>
<organism evidence="5 6">
    <name type="scientific">Oleoguttula mirabilis</name>
    <dbReference type="NCBI Taxonomy" id="1507867"/>
    <lineage>
        <taxon>Eukaryota</taxon>
        <taxon>Fungi</taxon>
        <taxon>Dikarya</taxon>
        <taxon>Ascomycota</taxon>
        <taxon>Pezizomycotina</taxon>
        <taxon>Dothideomycetes</taxon>
        <taxon>Dothideomycetidae</taxon>
        <taxon>Mycosphaerellales</taxon>
        <taxon>Teratosphaeriaceae</taxon>
        <taxon>Oleoguttula</taxon>
    </lineage>
</organism>
<evidence type="ECO:0000256" key="3">
    <source>
        <dbReference type="SAM" id="MobiDB-lite"/>
    </source>
</evidence>
<dbReference type="PANTHER" id="PTHR48172">
    <property type="match status" value="1"/>
</dbReference>
<dbReference type="InterPro" id="IPR036861">
    <property type="entry name" value="Endochitinase-like_sf"/>
</dbReference>
<dbReference type="InterPro" id="IPR001002">
    <property type="entry name" value="Chitin-bd_1"/>
</dbReference>
<gene>
    <name evidence="5" type="ORF">LTR36_008579</name>
</gene>
<reference evidence="5 6" key="1">
    <citation type="submission" date="2021-11" db="EMBL/GenBank/DDBJ databases">
        <title>Black yeast isolated from Biological Soil Crust.</title>
        <authorList>
            <person name="Kurbessoian T."/>
        </authorList>
    </citation>
    <scope>NUCLEOTIDE SEQUENCE [LARGE SCALE GENOMIC DNA]</scope>
    <source>
        <strain evidence="5 6">CCFEE 5522</strain>
    </source>
</reference>
<comment type="caution">
    <text evidence="2">Lacks conserved residue(s) required for the propagation of feature annotation.</text>
</comment>
<dbReference type="GO" id="GO:0008061">
    <property type="term" value="F:chitin binding"/>
    <property type="evidence" value="ECO:0007669"/>
    <property type="project" value="UniProtKB-UniRule"/>
</dbReference>
<dbReference type="SUPFAM" id="SSF57016">
    <property type="entry name" value="Plant lectins/antimicrobial peptides"/>
    <property type="match status" value="1"/>
</dbReference>
<proteinExistence type="predicted"/>
<evidence type="ECO:0000256" key="1">
    <source>
        <dbReference type="ARBA" id="ARBA00022669"/>
    </source>
</evidence>
<keyword evidence="2" id="KW-1015">Disulfide bond</keyword>
<evidence type="ECO:0000313" key="6">
    <source>
        <dbReference type="Proteomes" id="UP001324427"/>
    </source>
</evidence>
<dbReference type="CDD" id="cd11618">
    <property type="entry name" value="ChtBD1_1"/>
    <property type="match status" value="1"/>
</dbReference>
<dbReference type="PROSITE" id="PS50941">
    <property type="entry name" value="CHIT_BIND_I_2"/>
    <property type="match status" value="1"/>
</dbReference>
<name>A0AAV9JT12_9PEZI</name>
<dbReference type="AlphaFoldDB" id="A0AAV9JT12"/>
<feature type="disulfide bond" evidence="2">
    <location>
        <begin position="280"/>
        <end position="294"/>
    </location>
</feature>
<dbReference type="PANTHER" id="PTHR48172:SF2">
    <property type="entry name" value="VACUOLAR PROTEIN SORTING PROTEIN 62"/>
    <property type="match status" value="1"/>
</dbReference>
<keyword evidence="6" id="KW-1185">Reference proteome</keyword>
<dbReference type="Proteomes" id="UP001324427">
    <property type="component" value="Unassembled WGS sequence"/>
</dbReference>
<evidence type="ECO:0000259" key="4">
    <source>
        <dbReference type="PROSITE" id="PS50941"/>
    </source>
</evidence>
<evidence type="ECO:0000313" key="5">
    <source>
        <dbReference type="EMBL" id="KAK4548806.1"/>
    </source>
</evidence>
<comment type="caution">
    <text evidence="5">The sequence shown here is derived from an EMBL/GenBank/DDBJ whole genome shotgun (WGS) entry which is preliminary data.</text>
</comment>
<dbReference type="EMBL" id="JAVFHQ010000006">
    <property type="protein sequence ID" value="KAK4548806.1"/>
    <property type="molecule type" value="Genomic_DNA"/>
</dbReference>